<keyword evidence="4" id="KW-0732">Signal</keyword>
<comment type="catalytic activity">
    <reaction evidence="10">
        <text>L-threonyl-[protein] + ATP = O-phospho-L-threonyl-[protein] + ADP + H(+)</text>
        <dbReference type="Rhea" id="RHEA:46608"/>
        <dbReference type="Rhea" id="RHEA-COMP:11060"/>
        <dbReference type="Rhea" id="RHEA-COMP:11605"/>
        <dbReference type="ChEBI" id="CHEBI:15378"/>
        <dbReference type="ChEBI" id="CHEBI:30013"/>
        <dbReference type="ChEBI" id="CHEBI:30616"/>
        <dbReference type="ChEBI" id="CHEBI:61977"/>
        <dbReference type="ChEBI" id="CHEBI:456216"/>
        <dbReference type="EC" id="2.7.11.1"/>
    </reaction>
</comment>
<dbReference type="InterPro" id="IPR000719">
    <property type="entry name" value="Prot_kinase_dom"/>
</dbReference>
<dbReference type="EC" id="2.7.11.1" evidence="1"/>
<keyword evidence="2" id="KW-0723">Serine/threonine-protein kinase</keyword>
<evidence type="ECO:0000256" key="9">
    <source>
        <dbReference type="ARBA" id="ARBA00023180"/>
    </source>
</evidence>
<evidence type="ECO:0000256" key="4">
    <source>
        <dbReference type="ARBA" id="ARBA00022729"/>
    </source>
</evidence>
<dbReference type="AlphaFoldDB" id="A0A2G2XBY4"/>
<organism evidence="13 14">
    <name type="scientific">Capsicum baccatum</name>
    <name type="common">Peruvian pepper</name>
    <dbReference type="NCBI Taxonomy" id="33114"/>
    <lineage>
        <taxon>Eukaryota</taxon>
        <taxon>Viridiplantae</taxon>
        <taxon>Streptophyta</taxon>
        <taxon>Embryophyta</taxon>
        <taxon>Tracheophyta</taxon>
        <taxon>Spermatophyta</taxon>
        <taxon>Magnoliopsida</taxon>
        <taxon>eudicotyledons</taxon>
        <taxon>Gunneridae</taxon>
        <taxon>Pentapetalae</taxon>
        <taxon>asterids</taxon>
        <taxon>lamiids</taxon>
        <taxon>Solanales</taxon>
        <taxon>Solanaceae</taxon>
        <taxon>Solanoideae</taxon>
        <taxon>Capsiceae</taxon>
        <taxon>Capsicum</taxon>
    </lineage>
</organism>
<dbReference type="PANTHER" id="PTHR32444">
    <property type="entry name" value="BULB-TYPE LECTIN DOMAIN-CONTAINING PROTEIN"/>
    <property type="match status" value="1"/>
</dbReference>
<evidence type="ECO:0000313" key="13">
    <source>
        <dbReference type="EMBL" id="PHT55016.1"/>
    </source>
</evidence>
<dbReference type="GO" id="GO:0048544">
    <property type="term" value="P:recognition of pollen"/>
    <property type="evidence" value="ECO:0007669"/>
    <property type="project" value="InterPro"/>
</dbReference>
<keyword evidence="7" id="KW-0067">ATP-binding</keyword>
<keyword evidence="8" id="KW-1015">Disulfide bond</keyword>
<dbReference type="Gene3D" id="3.30.200.20">
    <property type="entry name" value="Phosphorylase Kinase, domain 1"/>
    <property type="match status" value="1"/>
</dbReference>
<dbReference type="InterPro" id="IPR001480">
    <property type="entry name" value="Bulb-type_lectin_dom"/>
</dbReference>
<comment type="catalytic activity">
    <reaction evidence="11">
        <text>L-seryl-[protein] + ATP = O-phospho-L-seryl-[protein] + ADP + H(+)</text>
        <dbReference type="Rhea" id="RHEA:17989"/>
        <dbReference type="Rhea" id="RHEA-COMP:9863"/>
        <dbReference type="Rhea" id="RHEA-COMP:11604"/>
        <dbReference type="ChEBI" id="CHEBI:15378"/>
        <dbReference type="ChEBI" id="CHEBI:29999"/>
        <dbReference type="ChEBI" id="CHEBI:30616"/>
        <dbReference type="ChEBI" id="CHEBI:83421"/>
        <dbReference type="ChEBI" id="CHEBI:456216"/>
        <dbReference type="EC" id="2.7.11.1"/>
    </reaction>
</comment>
<sequence length="347" mass="38895">MVLTSYEYGSIKLLYTVVWVANRDTPLNDTSGNLVVRDAAEDKPESYLWRSFDDPGDTLLPGMKLGTDLKTGFRRPLWSWKSTNDPSRGRFTWTFDPRGFLQTFTMNGSIELYGTGSSNGRTALLFQWAGMQLNGVLQLSEWNNQTANWDDVVSAPTDTCDIYSQCHSYGLCNSGIKLPDTHFCWYSQGVTLNACEELCLRNCSYMAHANPGMTGKTEDCCFGRGIRSSEMFGTNESKDEELDLPLFDFETISHATNNFSLNNKLGEGGFGPVYKIQIGGHHLIGLSDSILLMELLEDFSSLYLHEDSRLWKVHRDLKPSNVLLDIDMNPKISDFGTARSFGGKETP</sequence>
<gene>
    <name evidence="13" type="ORF">CQW23_03502</name>
</gene>
<dbReference type="GO" id="GO:0004674">
    <property type="term" value="F:protein serine/threonine kinase activity"/>
    <property type="evidence" value="ECO:0007669"/>
    <property type="project" value="UniProtKB-KW"/>
</dbReference>
<evidence type="ECO:0000256" key="2">
    <source>
        <dbReference type="ARBA" id="ARBA00022527"/>
    </source>
</evidence>
<protein>
    <recommendedName>
        <fullName evidence="1">non-specific serine/threonine protein kinase</fullName>
        <ecNumber evidence="1">2.7.11.1</ecNumber>
    </recommendedName>
</protein>
<evidence type="ECO:0000256" key="10">
    <source>
        <dbReference type="ARBA" id="ARBA00047899"/>
    </source>
</evidence>
<dbReference type="OrthoDB" id="1938319at2759"/>
<feature type="domain" description="Protein kinase" evidence="12">
    <location>
        <begin position="163"/>
        <end position="347"/>
    </location>
</feature>
<evidence type="ECO:0000259" key="12">
    <source>
        <dbReference type="PROSITE" id="PS50011"/>
    </source>
</evidence>
<comment type="caution">
    <text evidence="13">The sequence shown here is derived from an EMBL/GenBank/DDBJ whole genome shotgun (WGS) entry which is preliminary data.</text>
</comment>
<dbReference type="InterPro" id="IPR000858">
    <property type="entry name" value="S_locus_glycoprot_dom"/>
</dbReference>
<evidence type="ECO:0000256" key="8">
    <source>
        <dbReference type="ARBA" id="ARBA00023157"/>
    </source>
</evidence>
<dbReference type="SUPFAM" id="SSF51110">
    <property type="entry name" value="alpha-D-mannose-specific plant lectins"/>
    <property type="match status" value="1"/>
</dbReference>
<keyword evidence="6" id="KW-0418">Kinase</keyword>
<dbReference type="InterPro" id="IPR011009">
    <property type="entry name" value="Kinase-like_dom_sf"/>
</dbReference>
<evidence type="ECO:0000256" key="3">
    <source>
        <dbReference type="ARBA" id="ARBA00022679"/>
    </source>
</evidence>
<evidence type="ECO:0000256" key="6">
    <source>
        <dbReference type="ARBA" id="ARBA00022777"/>
    </source>
</evidence>
<name>A0A2G2XBY4_CAPBA</name>
<dbReference type="InterPro" id="IPR036426">
    <property type="entry name" value="Bulb-type_lectin_dom_sf"/>
</dbReference>
<dbReference type="Pfam" id="PF00954">
    <property type="entry name" value="S_locus_glycop"/>
    <property type="match status" value="1"/>
</dbReference>
<dbReference type="GO" id="GO:0005524">
    <property type="term" value="F:ATP binding"/>
    <property type="evidence" value="ECO:0007669"/>
    <property type="project" value="UniProtKB-KW"/>
</dbReference>
<reference evidence="14" key="2">
    <citation type="journal article" date="2017" name="J. Anim. Genet.">
        <title>Multiple reference genome sequences of hot pepper reveal the massive evolution of plant disease resistance genes by retroduplication.</title>
        <authorList>
            <person name="Kim S."/>
            <person name="Park J."/>
            <person name="Yeom S.-I."/>
            <person name="Kim Y.-M."/>
            <person name="Seo E."/>
            <person name="Kim K.-T."/>
            <person name="Kim M.-S."/>
            <person name="Lee J.M."/>
            <person name="Cheong K."/>
            <person name="Shin H.-S."/>
            <person name="Kim S.-B."/>
            <person name="Han K."/>
            <person name="Lee J."/>
            <person name="Park M."/>
            <person name="Lee H.-A."/>
            <person name="Lee H.-Y."/>
            <person name="Lee Y."/>
            <person name="Oh S."/>
            <person name="Lee J.H."/>
            <person name="Choi E."/>
            <person name="Choi E."/>
            <person name="Lee S.E."/>
            <person name="Jeon J."/>
            <person name="Kim H."/>
            <person name="Choi G."/>
            <person name="Song H."/>
            <person name="Lee J."/>
            <person name="Lee S.-C."/>
            <person name="Kwon J.-K."/>
            <person name="Lee H.-Y."/>
            <person name="Koo N."/>
            <person name="Hong Y."/>
            <person name="Kim R.W."/>
            <person name="Kang W.-H."/>
            <person name="Huh J.H."/>
            <person name="Kang B.-C."/>
            <person name="Yang T.-J."/>
            <person name="Lee Y.-H."/>
            <person name="Bennetzen J.L."/>
            <person name="Choi D."/>
        </authorList>
    </citation>
    <scope>NUCLEOTIDE SEQUENCE [LARGE SCALE GENOMIC DNA]</scope>
    <source>
        <strain evidence="14">cv. PBC81</strain>
    </source>
</reference>
<evidence type="ECO:0000256" key="1">
    <source>
        <dbReference type="ARBA" id="ARBA00012513"/>
    </source>
</evidence>
<evidence type="ECO:0000313" key="14">
    <source>
        <dbReference type="Proteomes" id="UP000224567"/>
    </source>
</evidence>
<dbReference type="Proteomes" id="UP000224567">
    <property type="component" value="Unassembled WGS sequence"/>
</dbReference>
<dbReference type="Pfam" id="PF00069">
    <property type="entry name" value="Pkinase"/>
    <property type="match status" value="1"/>
</dbReference>
<dbReference type="EMBL" id="MLFT02000002">
    <property type="protein sequence ID" value="PHT55016.1"/>
    <property type="molecule type" value="Genomic_DNA"/>
</dbReference>
<keyword evidence="3" id="KW-0808">Transferase</keyword>
<keyword evidence="14" id="KW-1185">Reference proteome</keyword>
<keyword evidence="9" id="KW-0325">Glycoprotein</keyword>
<accession>A0A2G2XBY4</accession>
<dbReference type="PANTHER" id="PTHR32444:SF191">
    <property type="entry name" value="RECEPTOR-LIKE SERINE_THREONINE-PROTEIN KINASE"/>
    <property type="match status" value="1"/>
</dbReference>
<dbReference type="Gene3D" id="1.10.510.10">
    <property type="entry name" value="Transferase(Phosphotransferase) domain 1"/>
    <property type="match status" value="1"/>
</dbReference>
<dbReference type="FunFam" id="1.10.510.10:FF:001023">
    <property type="entry name" value="Os07g0541700 protein"/>
    <property type="match status" value="1"/>
</dbReference>
<dbReference type="SUPFAM" id="SSF56112">
    <property type="entry name" value="Protein kinase-like (PK-like)"/>
    <property type="match status" value="1"/>
</dbReference>
<dbReference type="Pfam" id="PF01453">
    <property type="entry name" value="B_lectin"/>
    <property type="match status" value="1"/>
</dbReference>
<proteinExistence type="predicted"/>
<evidence type="ECO:0000256" key="11">
    <source>
        <dbReference type="ARBA" id="ARBA00048679"/>
    </source>
</evidence>
<reference evidence="13 14" key="1">
    <citation type="journal article" date="2017" name="Genome Biol.">
        <title>New reference genome sequences of hot pepper reveal the massive evolution of plant disease-resistance genes by retroduplication.</title>
        <authorList>
            <person name="Kim S."/>
            <person name="Park J."/>
            <person name="Yeom S.I."/>
            <person name="Kim Y.M."/>
            <person name="Seo E."/>
            <person name="Kim K.T."/>
            <person name="Kim M.S."/>
            <person name="Lee J.M."/>
            <person name="Cheong K."/>
            <person name="Shin H.S."/>
            <person name="Kim S.B."/>
            <person name="Han K."/>
            <person name="Lee J."/>
            <person name="Park M."/>
            <person name="Lee H.A."/>
            <person name="Lee H.Y."/>
            <person name="Lee Y."/>
            <person name="Oh S."/>
            <person name="Lee J.H."/>
            <person name="Choi E."/>
            <person name="Choi E."/>
            <person name="Lee S.E."/>
            <person name="Jeon J."/>
            <person name="Kim H."/>
            <person name="Choi G."/>
            <person name="Song H."/>
            <person name="Lee J."/>
            <person name="Lee S.C."/>
            <person name="Kwon J.K."/>
            <person name="Lee H.Y."/>
            <person name="Koo N."/>
            <person name="Hong Y."/>
            <person name="Kim R.W."/>
            <person name="Kang W.H."/>
            <person name="Huh J.H."/>
            <person name="Kang B.C."/>
            <person name="Yang T.J."/>
            <person name="Lee Y.H."/>
            <person name="Bennetzen J.L."/>
            <person name="Choi D."/>
        </authorList>
    </citation>
    <scope>NUCLEOTIDE SEQUENCE [LARGE SCALE GENOMIC DNA]</scope>
    <source>
        <strain evidence="14">cv. PBC81</strain>
    </source>
</reference>
<evidence type="ECO:0000256" key="7">
    <source>
        <dbReference type="ARBA" id="ARBA00022840"/>
    </source>
</evidence>
<dbReference type="PROSITE" id="PS50011">
    <property type="entry name" value="PROTEIN_KINASE_DOM"/>
    <property type="match status" value="1"/>
</dbReference>
<evidence type="ECO:0000256" key="5">
    <source>
        <dbReference type="ARBA" id="ARBA00022741"/>
    </source>
</evidence>
<keyword evidence="5" id="KW-0547">Nucleotide-binding</keyword>